<accession>A0A133XQP3</accession>
<proteinExistence type="predicted"/>
<evidence type="ECO:0000313" key="2">
    <source>
        <dbReference type="Proteomes" id="UP000070675"/>
    </source>
</evidence>
<evidence type="ECO:0000313" key="1">
    <source>
        <dbReference type="EMBL" id="KXB33250.1"/>
    </source>
</evidence>
<sequence>MYIMLHLAWNVAFMSSYRRLSVSSNSLRETKFQIITTTVASIFTST</sequence>
<organism evidence="1 2">
    <name type="scientific">Atopobium deltae</name>
    <dbReference type="NCBI Taxonomy" id="1393034"/>
    <lineage>
        <taxon>Bacteria</taxon>
        <taxon>Bacillati</taxon>
        <taxon>Actinomycetota</taxon>
        <taxon>Coriobacteriia</taxon>
        <taxon>Coriobacteriales</taxon>
        <taxon>Atopobiaceae</taxon>
        <taxon>Atopobium</taxon>
    </lineage>
</organism>
<dbReference type="PATRIC" id="fig|1393034.3.peg.1191"/>
<reference evidence="2" key="1">
    <citation type="submission" date="2016-01" db="EMBL/GenBank/DDBJ databases">
        <authorList>
            <person name="Mitreva M."/>
            <person name="Pepin K.H."/>
            <person name="Mihindukulasuriya K.A."/>
            <person name="Fulton R."/>
            <person name="Fronick C."/>
            <person name="O'Laughlin M."/>
            <person name="Miner T."/>
            <person name="Herter B."/>
            <person name="Rosa B.A."/>
            <person name="Cordes M."/>
            <person name="Tomlinson C."/>
            <person name="Wollam A."/>
            <person name="Palsikar V.B."/>
            <person name="Mardis E.R."/>
            <person name="Wilson R.K."/>
        </authorList>
    </citation>
    <scope>NUCLEOTIDE SEQUENCE [LARGE SCALE GENOMIC DNA]</scope>
    <source>
        <strain evidence="2">DNF00019</strain>
    </source>
</reference>
<keyword evidence="2" id="KW-1185">Reference proteome</keyword>
<protein>
    <submittedName>
        <fullName evidence="1">Uncharacterized protein</fullName>
    </submittedName>
</protein>
<comment type="caution">
    <text evidence="1">The sequence shown here is derived from an EMBL/GenBank/DDBJ whole genome shotgun (WGS) entry which is preliminary data.</text>
</comment>
<name>A0A133XQP3_9ACTN</name>
<dbReference type="EMBL" id="LSCR01000040">
    <property type="protein sequence ID" value="KXB33250.1"/>
    <property type="molecule type" value="Genomic_DNA"/>
</dbReference>
<dbReference type="Proteomes" id="UP000070675">
    <property type="component" value="Unassembled WGS sequence"/>
</dbReference>
<gene>
    <name evidence="1" type="ORF">HMPREF3192_01222</name>
</gene>
<dbReference type="AlphaFoldDB" id="A0A133XQP3"/>